<reference evidence="1 2" key="1">
    <citation type="journal article" date="2016" name="DNA Res.">
        <title>The complete genome sequencing of Prevotella intermedia strain OMA14 and a subsequent fine-scale, intra-species genomic comparison reveal an unusual amplification of conjugative and mobile transposons and identify a novel Prevotella-lineage-specific repeat.</title>
        <authorList>
            <person name="Naito M."/>
            <person name="Ogura Y."/>
            <person name="Itoh T."/>
            <person name="Shoji M."/>
            <person name="Okamoto M."/>
            <person name="Hayashi T."/>
            <person name="Nakayama K."/>
        </authorList>
    </citation>
    <scope>NUCLEOTIDE SEQUENCE [LARGE SCALE GENOMIC DNA]</scope>
    <source>
        <strain evidence="1 2">OMA14</strain>
    </source>
</reference>
<accession>A0A0S3UHI6</accession>
<proteinExistence type="predicted"/>
<gene>
    <name evidence="1" type="ORF">PIOMA14_I_0465</name>
</gene>
<dbReference type="Proteomes" id="UP000217431">
    <property type="component" value="Chromosome I"/>
</dbReference>
<organism evidence="1 2">
    <name type="scientific">Prevotella intermedia</name>
    <dbReference type="NCBI Taxonomy" id="28131"/>
    <lineage>
        <taxon>Bacteria</taxon>
        <taxon>Pseudomonadati</taxon>
        <taxon>Bacteroidota</taxon>
        <taxon>Bacteroidia</taxon>
        <taxon>Bacteroidales</taxon>
        <taxon>Prevotellaceae</taxon>
        <taxon>Prevotella</taxon>
    </lineage>
</organism>
<dbReference type="EMBL" id="AP014597">
    <property type="protein sequence ID" value="BAU16973.1"/>
    <property type="molecule type" value="Genomic_DNA"/>
</dbReference>
<sequence length="30" mass="3647">MQNIDNERENTVLVTIFSYPFPFIVCRTIW</sequence>
<name>A0A0S3UHI6_PREIN</name>
<evidence type="ECO:0000313" key="1">
    <source>
        <dbReference type="EMBL" id="BAU16973.1"/>
    </source>
</evidence>
<dbReference type="AlphaFoldDB" id="A0A0S3UHI6"/>
<protein>
    <submittedName>
        <fullName evidence="1">Uncharacterized protein</fullName>
    </submittedName>
</protein>
<evidence type="ECO:0000313" key="2">
    <source>
        <dbReference type="Proteomes" id="UP000217431"/>
    </source>
</evidence>